<feature type="transmembrane region" description="Helical" evidence="6">
    <location>
        <begin position="280"/>
        <end position="301"/>
    </location>
</feature>
<dbReference type="InterPro" id="IPR020846">
    <property type="entry name" value="MFS_dom"/>
</dbReference>
<feature type="transmembrane region" description="Helical" evidence="6">
    <location>
        <begin position="15"/>
        <end position="34"/>
    </location>
</feature>
<dbReference type="CDD" id="cd17328">
    <property type="entry name" value="MFS_spinster_like"/>
    <property type="match status" value="1"/>
</dbReference>
<feature type="transmembrane region" description="Helical" evidence="6">
    <location>
        <begin position="313"/>
        <end position="334"/>
    </location>
</feature>
<dbReference type="PANTHER" id="PTHR23505:SF79">
    <property type="entry name" value="PROTEIN SPINSTER"/>
    <property type="match status" value="1"/>
</dbReference>
<feature type="transmembrane region" description="Helical" evidence="6">
    <location>
        <begin position="174"/>
        <end position="197"/>
    </location>
</feature>
<accession>A0A1B1ALH0</accession>
<evidence type="ECO:0000256" key="6">
    <source>
        <dbReference type="SAM" id="Phobius"/>
    </source>
</evidence>
<feature type="transmembrane region" description="Helical" evidence="6">
    <location>
        <begin position="88"/>
        <end position="106"/>
    </location>
</feature>
<feature type="domain" description="Major facilitator superfamily (MFS) profile" evidence="7">
    <location>
        <begin position="21"/>
        <end position="442"/>
    </location>
</feature>
<dbReference type="AlphaFoldDB" id="A0A1B1ALH0"/>
<evidence type="ECO:0000259" key="7">
    <source>
        <dbReference type="PROSITE" id="PS50850"/>
    </source>
</evidence>
<evidence type="ECO:0000256" key="5">
    <source>
        <dbReference type="ARBA" id="ARBA00023136"/>
    </source>
</evidence>
<evidence type="ECO:0000313" key="9">
    <source>
        <dbReference type="Proteomes" id="UP000092498"/>
    </source>
</evidence>
<keyword evidence="2" id="KW-0813">Transport</keyword>
<dbReference type="STRING" id="1759059.ATE48_16500"/>
<dbReference type="InParanoid" id="A0A1B1ALH0"/>
<feature type="transmembrane region" description="Helical" evidence="6">
    <location>
        <begin position="340"/>
        <end position="363"/>
    </location>
</feature>
<evidence type="ECO:0000256" key="2">
    <source>
        <dbReference type="ARBA" id="ARBA00022448"/>
    </source>
</evidence>
<evidence type="ECO:0000256" key="3">
    <source>
        <dbReference type="ARBA" id="ARBA00022692"/>
    </source>
</evidence>
<organism evidence="8 9">
    <name type="scientific">Candidatus Viadribacter manganicus</name>
    <dbReference type="NCBI Taxonomy" id="1759059"/>
    <lineage>
        <taxon>Bacteria</taxon>
        <taxon>Pseudomonadati</taxon>
        <taxon>Pseudomonadota</taxon>
        <taxon>Alphaproteobacteria</taxon>
        <taxon>Hyphomonadales</taxon>
        <taxon>Hyphomonadaceae</taxon>
        <taxon>Candidatus Viadribacter</taxon>
    </lineage>
</organism>
<feature type="transmembrane region" description="Helical" evidence="6">
    <location>
        <begin position="416"/>
        <end position="437"/>
    </location>
</feature>
<keyword evidence="9" id="KW-1185">Reference proteome</keyword>
<proteinExistence type="predicted"/>
<keyword evidence="3 6" id="KW-0812">Transmembrane</keyword>
<dbReference type="Proteomes" id="UP000092498">
    <property type="component" value="Chromosome"/>
</dbReference>
<dbReference type="PROSITE" id="PS50850">
    <property type="entry name" value="MFS"/>
    <property type="match status" value="1"/>
</dbReference>
<dbReference type="PANTHER" id="PTHR23505">
    <property type="entry name" value="SPINSTER"/>
    <property type="match status" value="1"/>
</dbReference>
<dbReference type="Pfam" id="PF07690">
    <property type="entry name" value="MFS_1"/>
    <property type="match status" value="1"/>
</dbReference>
<evidence type="ECO:0000256" key="1">
    <source>
        <dbReference type="ARBA" id="ARBA00004141"/>
    </source>
</evidence>
<name>A0A1B1ALH0_9PROT</name>
<dbReference type="InterPro" id="IPR036259">
    <property type="entry name" value="MFS_trans_sf"/>
</dbReference>
<feature type="transmembrane region" description="Helical" evidence="6">
    <location>
        <begin position="375"/>
        <end position="396"/>
    </location>
</feature>
<dbReference type="InterPro" id="IPR011701">
    <property type="entry name" value="MFS"/>
</dbReference>
<dbReference type="Gene3D" id="1.20.1250.20">
    <property type="entry name" value="MFS general substrate transporter like domains"/>
    <property type="match status" value="2"/>
</dbReference>
<evidence type="ECO:0000313" key="8">
    <source>
        <dbReference type="EMBL" id="ANP47397.1"/>
    </source>
</evidence>
<dbReference type="EMBL" id="CP013244">
    <property type="protein sequence ID" value="ANP47397.1"/>
    <property type="molecule type" value="Genomic_DNA"/>
</dbReference>
<gene>
    <name evidence="8" type="ORF">ATE48_16500</name>
</gene>
<keyword evidence="5 6" id="KW-0472">Membrane</keyword>
<keyword evidence="4 6" id="KW-1133">Transmembrane helix</keyword>
<dbReference type="SUPFAM" id="SSF103473">
    <property type="entry name" value="MFS general substrate transporter"/>
    <property type="match status" value="1"/>
</dbReference>
<dbReference type="GO" id="GO:0022857">
    <property type="term" value="F:transmembrane transporter activity"/>
    <property type="evidence" value="ECO:0007669"/>
    <property type="project" value="InterPro"/>
</dbReference>
<dbReference type="InterPro" id="IPR044770">
    <property type="entry name" value="MFS_spinster-like"/>
</dbReference>
<reference evidence="8 9" key="1">
    <citation type="submission" date="2015-11" db="EMBL/GenBank/DDBJ databases">
        <title>Whole-Genome Sequence of Candidatus Oderbacter manganicum from the National Park Lower Oder Valley, Germany.</title>
        <authorList>
            <person name="Braun B."/>
            <person name="Liere K."/>
            <person name="Szewzyk U."/>
        </authorList>
    </citation>
    <scope>NUCLEOTIDE SEQUENCE [LARGE SCALE GENOMIC DNA]</scope>
    <source>
        <strain evidence="8 9">OTSz_A_272</strain>
    </source>
</reference>
<feature type="transmembrane region" description="Helical" evidence="6">
    <location>
        <begin position="234"/>
        <end position="260"/>
    </location>
</feature>
<comment type="subcellular location">
    <subcellularLocation>
        <location evidence="1">Membrane</location>
        <topology evidence="1">Multi-pass membrane protein</topology>
    </subcellularLocation>
</comment>
<feature type="transmembrane region" description="Helical" evidence="6">
    <location>
        <begin position="147"/>
        <end position="168"/>
    </location>
</feature>
<evidence type="ECO:0000256" key="4">
    <source>
        <dbReference type="ARBA" id="ARBA00022989"/>
    </source>
</evidence>
<dbReference type="FunCoup" id="A0A1B1ALH0">
    <property type="interactions" value="276"/>
</dbReference>
<feature type="transmembrane region" description="Helical" evidence="6">
    <location>
        <begin position="55"/>
        <end position="76"/>
    </location>
</feature>
<dbReference type="KEGG" id="cbot:ATE48_16500"/>
<protein>
    <submittedName>
        <fullName evidence="8">MFS transporter</fullName>
    </submittedName>
</protein>
<sequence length="447" mass="47157">MTDAPAPPAVRAITAGYRGYAMGLLLLIYVMNFVDRQVVNILAEPIKRELGLLDWQVGAMSGLAFALFYTVLGLPIARAAERGHRPLIIAGALALWSLFTSLCGFAQTFTQLLLARIGVGVGEAGCTPPAHSLITDYVAKEKRASALAFYSMGTPLGSLVGMALGGLIADAYGWRMAFIVCGIPGVLLAIVAGLTLVEPRISATADEFKLRTQQMRDAKPFRDALATLRTKRTFWLVSFAAAIKAFIGYGQAPFAASFFYRNHLEEVTRLGAMFSLQPGGFLGLALGLMAGIGGAIGAYAGGVIADKYGGRDFRAYVSVPAIASVAVIPVFLVGVMSSSAVVAIGSLFLGAVIGTLWYGPVYATAQTIAKPHMRATASAILLFIINLIGLGLGPLFVGALSDMFAISFGMGEGEGVRWALIVAALTGLIAAVLFWMARRSIREEMEG</sequence>
<dbReference type="GO" id="GO:0016020">
    <property type="term" value="C:membrane"/>
    <property type="evidence" value="ECO:0007669"/>
    <property type="project" value="UniProtKB-SubCell"/>
</dbReference>